<dbReference type="GO" id="GO:0019674">
    <property type="term" value="P:NAD+ metabolic process"/>
    <property type="evidence" value="ECO:0007669"/>
    <property type="project" value="InterPro"/>
</dbReference>
<keyword evidence="4" id="KW-0521">NADP</keyword>
<dbReference type="GO" id="GO:0003951">
    <property type="term" value="F:NAD+ kinase activity"/>
    <property type="evidence" value="ECO:0007669"/>
    <property type="project" value="InterPro"/>
</dbReference>
<dbReference type="SUPFAM" id="SSF111331">
    <property type="entry name" value="NAD kinase/diacylglycerol kinase-like"/>
    <property type="match status" value="1"/>
</dbReference>
<evidence type="ECO:0000313" key="6">
    <source>
        <dbReference type="EMBL" id="CDK24187.1"/>
    </source>
</evidence>
<dbReference type="InterPro" id="IPR017437">
    <property type="entry name" value="ATP-NAD_kinase_PpnK-typ_C"/>
</dbReference>
<dbReference type="PANTHER" id="PTHR20275:SF26">
    <property type="entry name" value="NADH KINASE POS5, MITOCHONDRIAL"/>
    <property type="match status" value="1"/>
</dbReference>
<dbReference type="FunFam" id="2.60.200.30:FF:000014">
    <property type="entry name" value="Mitochondrial NADH kinase"/>
    <property type="match status" value="1"/>
</dbReference>
<dbReference type="STRING" id="1382522.W6MIK1"/>
<dbReference type="RefSeq" id="XP_022456204.1">
    <property type="nucleotide sequence ID" value="XM_022604657.1"/>
</dbReference>
<dbReference type="Proteomes" id="UP000019384">
    <property type="component" value="Unassembled WGS sequence"/>
</dbReference>
<keyword evidence="7" id="KW-1185">Reference proteome</keyword>
<name>W6MIK1_9ASCO</name>
<evidence type="ECO:0000256" key="5">
    <source>
        <dbReference type="ARBA" id="ARBA00023027"/>
    </source>
</evidence>
<accession>W6MIK1</accession>
<dbReference type="InterPro" id="IPR017438">
    <property type="entry name" value="ATP-NAD_kinase_N"/>
</dbReference>
<dbReference type="GO" id="GO:0042736">
    <property type="term" value="F:NADH kinase activity"/>
    <property type="evidence" value="ECO:0007669"/>
    <property type="project" value="EnsemblFungi"/>
</dbReference>
<dbReference type="GO" id="GO:0034599">
    <property type="term" value="P:cellular response to oxidative stress"/>
    <property type="evidence" value="ECO:0007669"/>
    <property type="project" value="EnsemblFungi"/>
</dbReference>
<dbReference type="PANTHER" id="PTHR20275">
    <property type="entry name" value="NAD KINASE"/>
    <property type="match status" value="1"/>
</dbReference>
<keyword evidence="3" id="KW-0418">Kinase</keyword>
<gene>
    <name evidence="6" type="ORF">KUCA_T00000147001</name>
</gene>
<dbReference type="HOGENOM" id="CLU_008831_10_2_1"/>
<reference evidence="6" key="2">
    <citation type="submission" date="2014-02" db="EMBL/GenBank/DDBJ databases">
        <title>Complete DNA sequence of /Kuraishia capsulata/ illustrates novel genomic features among budding yeasts (/Saccharomycotina/).</title>
        <authorList>
            <person name="Morales L."/>
            <person name="Noel B."/>
            <person name="Porcel B."/>
            <person name="Marcet-Houben M."/>
            <person name="Hullo M-F."/>
            <person name="Sacerdot C."/>
            <person name="Tekaia F."/>
            <person name="Leh-Louis V."/>
            <person name="Despons L."/>
            <person name="Khanna V."/>
            <person name="Aury J-M."/>
            <person name="Barbe V."/>
            <person name="Couloux A."/>
            <person name="Labadie K."/>
            <person name="Pelletier E."/>
            <person name="Souciet J-L."/>
            <person name="Boekhout T."/>
            <person name="Gabaldon T."/>
            <person name="Wincker P."/>
            <person name="Dujon B."/>
        </authorList>
    </citation>
    <scope>NUCLEOTIDE SEQUENCE</scope>
    <source>
        <strain evidence="6">CBS 1993</strain>
    </source>
</reference>
<dbReference type="InterPro" id="IPR016064">
    <property type="entry name" value="NAD/diacylglycerol_kinase_sf"/>
</dbReference>
<dbReference type="Pfam" id="PF01513">
    <property type="entry name" value="NAD_kinase"/>
    <property type="match status" value="1"/>
</dbReference>
<dbReference type="HAMAP" id="MF_00361">
    <property type="entry name" value="NAD_kinase"/>
    <property type="match status" value="1"/>
</dbReference>
<dbReference type="GeneID" id="34517592"/>
<dbReference type="Gene3D" id="2.60.200.30">
    <property type="entry name" value="Probable inorganic polyphosphate/atp-NAD kinase, domain 2"/>
    <property type="match status" value="1"/>
</dbReference>
<evidence type="ECO:0000256" key="3">
    <source>
        <dbReference type="ARBA" id="ARBA00022777"/>
    </source>
</evidence>
<dbReference type="AlphaFoldDB" id="W6MIK1"/>
<keyword evidence="2" id="KW-0808">Transferase</keyword>
<dbReference type="OrthoDB" id="24581at2759"/>
<dbReference type="InterPro" id="IPR002504">
    <property type="entry name" value="NADK"/>
</dbReference>
<evidence type="ECO:0000256" key="4">
    <source>
        <dbReference type="ARBA" id="ARBA00022857"/>
    </source>
</evidence>
<evidence type="ECO:0000256" key="2">
    <source>
        <dbReference type="ARBA" id="ARBA00022679"/>
    </source>
</evidence>
<dbReference type="Pfam" id="PF20143">
    <property type="entry name" value="NAD_kinase_C"/>
    <property type="match status" value="1"/>
</dbReference>
<evidence type="ECO:0000256" key="1">
    <source>
        <dbReference type="ARBA" id="ARBA00010995"/>
    </source>
</evidence>
<keyword evidence="5" id="KW-0520">NAD</keyword>
<dbReference type="GO" id="GO:0016226">
    <property type="term" value="P:iron-sulfur cluster assembly"/>
    <property type="evidence" value="ECO:0007669"/>
    <property type="project" value="EnsemblFungi"/>
</dbReference>
<sequence>MRVSPRLLMNKLVDIRSVTTLKDRVIPSYNQLPYSNLHNLHWPSDKPLQNIYVVKKPWVPDVRDAMMKFITFIHQRHPNCNIIVSPDVADEIAEETKESKQPCVIYSGKNSEIVQKTDLLVSLGGDGTILRGVSTFSNTVVPPVLSFSLGTLGFLLPFNFQSFENAFEEVYQSQAKLLHRSRLECHFTKKNNTKALDGDINDSRIKIHAMNDIVLHRGSMPTLTTLEICIDDQLFTRTTADGIILATPTGSTAYSLSAGGAIVNPAVPCILMTPICPRSLSFRPLVLPATSKIKVKVIGKEQSRTSNAKLTVDGVPQDYLNPGDEIYVNTETASPDKDTGIWCVVKSDHDWTSGINELLGFNSGFKGTNK</sequence>
<organism evidence="6 7">
    <name type="scientific">Kuraishia capsulata CBS 1993</name>
    <dbReference type="NCBI Taxonomy" id="1382522"/>
    <lineage>
        <taxon>Eukaryota</taxon>
        <taxon>Fungi</taxon>
        <taxon>Dikarya</taxon>
        <taxon>Ascomycota</taxon>
        <taxon>Saccharomycotina</taxon>
        <taxon>Pichiomycetes</taxon>
        <taxon>Pichiales</taxon>
        <taxon>Pichiaceae</taxon>
        <taxon>Kuraishia</taxon>
    </lineage>
</organism>
<evidence type="ECO:0000313" key="7">
    <source>
        <dbReference type="Proteomes" id="UP000019384"/>
    </source>
</evidence>
<comment type="similarity">
    <text evidence="1">Belongs to the NAD kinase family.</text>
</comment>
<proteinExistence type="inferred from homology"/>
<dbReference type="Gene3D" id="3.40.50.10330">
    <property type="entry name" value="Probable inorganic polyphosphate/atp-NAD kinase, domain 1"/>
    <property type="match status" value="1"/>
</dbReference>
<dbReference type="GO" id="GO:0005759">
    <property type="term" value="C:mitochondrial matrix"/>
    <property type="evidence" value="ECO:0007669"/>
    <property type="project" value="EnsemblFungi"/>
</dbReference>
<dbReference type="EMBL" id="HG793125">
    <property type="protein sequence ID" value="CDK24187.1"/>
    <property type="molecule type" value="Genomic_DNA"/>
</dbReference>
<protein>
    <submittedName>
        <fullName evidence="6">Uncharacterized protein</fullName>
    </submittedName>
</protein>
<reference evidence="6" key="1">
    <citation type="submission" date="2013-12" db="EMBL/GenBank/DDBJ databases">
        <authorList>
            <person name="Genoscope - CEA"/>
        </authorList>
    </citation>
    <scope>NUCLEOTIDE SEQUENCE</scope>
    <source>
        <strain evidence="6">CBS 1993</strain>
    </source>
</reference>
<dbReference type="GO" id="GO:0006741">
    <property type="term" value="P:NADP+ biosynthetic process"/>
    <property type="evidence" value="ECO:0007669"/>
    <property type="project" value="EnsemblFungi"/>
</dbReference>